<sequence>MKQLKAPGIWTQVPLSCGARTASTARISGIILLTGLFPTVLFFGCPSISASGISASLDRKTEEHRVATTIPGINPEGFIFLGNKG</sequence>
<keyword evidence="2" id="KW-1185">Reference proteome</keyword>
<gene>
    <name evidence="1" type="ORF">TNCT_129391</name>
</gene>
<accession>A0A8X6HF97</accession>
<name>A0A8X6HF97_TRICU</name>
<evidence type="ECO:0000313" key="2">
    <source>
        <dbReference type="Proteomes" id="UP000887116"/>
    </source>
</evidence>
<dbReference type="EMBL" id="BMAO01018277">
    <property type="protein sequence ID" value="GFR22348.1"/>
    <property type="molecule type" value="Genomic_DNA"/>
</dbReference>
<dbReference type="Proteomes" id="UP000887116">
    <property type="component" value="Unassembled WGS sequence"/>
</dbReference>
<reference evidence="1" key="1">
    <citation type="submission" date="2020-07" db="EMBL/GenBank/DDBJ databases">
        <title>Multicomponent nature underlies the extraordinary mechanical properties of spider dragline silk.</title>
        <authorList>
            <person name="Kono N."/>
            <person name="Nakamura H."/>
            <person name="Mori M."/>
            <person name="Yoshida Y."/>
            <person name="Ohtoshi R."/>
            <person name="Malay A.D."/>
            <person name="Moran D.A.P."/>
            <person name="Tomita M."/>
            <person name="Numata K."/>
            <person name="Arakawa K."/>
        </authorList>
    </citation>
    <scope>NUCLEOTIDE SEQUENCE</scope>
</reference>
<evidence type="ECO:0000313" key="1">
    <source>
        <dbReference type="EMBL" id="GFR22348.1"/>
    </source>
</evidence>
<organism evidence="1 2">
    <name type="scientific">Trichonephila clavata</name>
    <name type="common">Joro spider</name>
    <name type="synonym">Nephila clavata</name>
    <dbReference type="NCBI Taxonomy" id="2740835"/>
    <lineage>
        <taxon>Eukaryota</taxon>
        <taxon>Metazoa</taxon>
        <taxon>Ecdysozoa</taxon>
        <taxon>Arthropoda</taxon>
        <taxon>Chelicerata</taxon>
        <taxon>Arachnida</taxon>
        <taxon>Araneae</taxon>
        <taxon>Araneomorphae</taxon>
        <taxon>Entelegynae</taxon>
        <taxon>Araneoidea</taxon>
        <taxon>Nephilidae</taxon>
        <taxon>Trichonephila</taxon>
    </lineage>
</organism>
<comment type="caution">
    <text evidence="1">The sequence shown here is derived from an EMBL/GenBank/DDBJ whole genome shotgun (WGS) entry which is preliminary data.</text>
</comment>
<proteinExistence type="predicted"/>
<dbReference type="AlphaFoldDB" id="A0A8X6HF97"/>
<protein>
    <submittedName>
        <fullName evidence="1">Uncharacterized protein</fullName>
    </submittedName>
</protein>